<evidence type="ECO:0000256" key="6">
    <source>
        <dbReference type="ARBA" id="ARBA00023163"/>
    </source>
</evidence>
<dbReference type="PANTHER" id="PTHR30376:SF3">
    <property type="entry name" value="RNA POLYMERASE SIGMA FACTOR RPOH"/>
    <property type="match status" value="1"/>
</dbReference>
<dbReference type="InterPro" id="IPR001387">
    <property type="entry name" value="Cro/C1-type_HTH"/>
</dbReference>
<dbReference type="NCBIfam" id="TIGR02937">
    <property type="entry name" value="sigma70-ECF"/>
    <property type="match status" value="1"/>
</dbReference>
<proteinExistence type="inferred from homology"/>
<evidence type="ECO:0000313" key="9">
    <source>
        <dbReference type="EMBL" id="HIX52883.1"/>
    </source>
</evidence>
<protein>
    <recommendedName>
        <fullName evidence="7">RNA polymerase sigma factor</fullName>
    </recommendedName>
</protein>
<evidence type="ECO:0000256" key="5">
    <source>
        <dbReference type="ARBA" id="ARBA00023125"/>
    </source>
</evidence>
<evidence type="ECO:0000256" key="4">
    <source>
        <dbReference type="ARBA" id="ARBA00023082"/>
    </source>
</evidence>
<dbReference type="PIRSF" id="PIRSF000770">
    <property type="entry name" value="RNA_pol_sigma-SigE/K"/>
    <property type="match status" value="1"/>
</dbReference>
<name>A0A9D2AWU9_9FIRM</name>
<dbReference type="SUPFAM" id="SSF88659">
    <property type="entry name" value="Sigma3 and sigma4 domains of RNA polymerase sigma factors"/>
    <property type="match status" value="1"/>
</dbReference>
<evidence type="ECO:0000256" key="7">
    <source>
        <dbReference type="RuleBase" id="RU362124"/>
    </source>
</evidence>
<dbReference type="InterPro" id="IPR050813">
    <property type="entry name" value="Sigma-70_Factor"/>
</dbReference>
<dbReference type="GO" id="GO:0003677">
    <property type="term" value="F:DNA binding"/>
    <property type="evidence" value="ECO:0007669"/>
    <property type="project" value="UniProtKB-KW"/>
</dbReference>
<accession>A0A9D2AWU9</accession>
<dbReference type="InterPro" id="IPR007630">
    <property type="entry name" value="RNA_pol_sigma70_r4"/>
</dbReference>
<dbReference type="GO" id="GO:0006352">
    <property type="term" value="P:DNA-templated transcription initiation"/>
    <property type="evidence" value="ECO:0007669"/>
    <property type="project" value="InterPro"/>
</dbReference>
<dbReference type="Pfam" id="PF04542">
    <property type="entry name" value="Sigma70_r2"/>
    <property type="match status" value="1"/>
</dbReference>
<dbReference type="Pfam" id="PF04545">
    <property type="entry name" value="Sigma70_r4"/>
    <property type="match status" value="1"/>
</dbReference>
<comment type="caution">
    <text evidence="9">The sequence shown here is derived from an EMBL/GenBank/DDBJ whole genome shotgun (WGS) entry which is preliminary data.</text>
</comment>
<dbReference type="Proteomes" id="UP000886780">
    <property type="component" value="Unassembled WGS sequence"/>
</dbReference>
<dbReference type="NCBIfam" id="NF004471">
    <property type="entry name" value="PRK05803.1"/>
    <property type="match status" value="1"/>
</dbReference>
<evidence type="ECO:0000256" key="2">
    <source>
        <dbReference type="ARBA" id="ARBA00022969"/>
    </source>
</evidence>
<dbReference type="CDD" id="cd06171">
    <property type="entry name" value="Sigma70_r4"/>
    <property type="match status" value="1"/>
</dbReference>
<dbReference type="EMBL" id="DXEU01000155">
    <property type="protein sequence ID" value="HIX52883.1"/>
    <property type="molecule type" value="Genomic_DNA"/>
</dbReference>
<dbReference type="SUPFAM" id="SSF88946">
    <property type="entry name" value="Sigma2 domain of RNA polymerase sigma factors"/>
    <property type="match status" value="1"/>
</dbReference>
<dbReference type="InterPro" id="IPR007627">
    <property type="entry name" value="RNA_pol_sigma70_r2"/>
</dbReference>
<dbReference type="Gene3D" id="1.10.10.10">
    <property type="entry name" value="Winged helix-like DNA-binding domain superfamily/Winged helix DNA-binding domain"/>
    <property type="match status" value="1"/>
</dbReference>
<evidence type="ECO:0000313" key="10">
    <source>
        <dbReference type="Proteomes" id="UP000886780"/>
    </source>
</evidence>
<keyword evidence="2" id="KW-0749">Sporulation</keyword>
<keyword evidence="5 7" id="KW-0238">DNA-binding</keyword>
<dbReference type="InterPro" id="IPR014284">
    <property type="entry name" value="RNA_pol_sigma-70_dom"/>
</dbReference>
<dbReference type="PROSITE" id="PS50943">
    <property type="entry name" value="HTH_CROC1"/>
    <property type="match status" value="1"/>
</dbReference>
<dbReference type="InterPro" id="IPR013324">
    <property type="entry name" value="RNA_pol_sigma_r3/r4-like"/>
</dbReference>
<reference evidence="9" key="2">
    <citation type="submission" date="2021-04" db="EMBL/GenBank/DDBJ databases">
        <authorList>
            <person name="Gilroy R."/>
        </authorList>
    </citation>
    <scope>NUCLEOTIDE SEQUENCE</scope>
    <source>
        <strain evidence="9">ChiGjej4B4-12881</strain>
    </source>
</reference>
<comment type="function">
    <text evidence="7">Sigma factors are initiation factors that promote the attachment of RNA polymerase to specific initiation sites and are then released.</text>
</comment>
<dbReference type="InterPro" id="IPR013325">
    <property type="entry name" value="RNA_pol_sigma_r2"/>
</dbReference>
<dbReference type="InterPro" id="IPR036388">
    <property type="entry name" value="WH-like_DNA-bd_sf"/>
</dbReference>
<dbReference type="PROSITE" id="PS00716">
    <property type="entry name" value="SIGMA70_2"/>
    <property type="match status" value="1"/>
</dbReference>
<dbReference type="AlphaFoldDB" id="A0A9D2AWU9"/>
<dbReference type="PRINTS" id="PR00046">
    <property type="entry name" value="SIGMA70FCT"/>
</dbReference>
<dbReference type="PROSITE" id="PS00715">
    <property type="entry name" value="SIGMA70_1"/>
    <property type="match status" value="1"/>
</dbReference>
<comment type="similarity">
    <text evidence="1 7">Belongs to the sigma-70 factor family.</text>
</comment>
<evidence type="ECO:0000259" key="8">
    <source>
        <dbReference type="PROSITE" id="PS50943"/>
    </source>
</evidence>
<organism evidence="9 10">
    <name type="scientific">Candidatus Lachnoclostridium stercoripullorum</name>
    <dbReference type="NCBI Taxonomy" id="2838635"/>
    <lineage>
        <taxon>Bacteria</taxon>
        <taxon>Bacillati</taxon>
        <taxon>Bacillota</taxon>
        <taxon>Clostridia</taxon>
        <taxon>Lachnospirales</taxon>
        <taxon>Lachnospiraceae</taxon>
    </lineage>
</organism>
<keyword evidence="4 7" id="KW-0731">Sigma factor</keyword>
<dbReference type="PANTHER" id="PTHR30376">
    <property type="entry name" value="SIGMA FACTOR RPOH HEAT SHOCK RELATED"/>
    <property type="match status" value="1"/>
</dbReference>
<keyword evidence="3 7" id="KW-0805">Transcription regulation</keyword>
<dbReference type="Gene3D" id="1.20.120.1810">
    <property type="match status" value="1"/>
</dbReference>
<gene>
    <name evidence="9" type="primary">sigK</name>
    <name evidence="9" type="ORF">IAA28_08785</name>
</gene>
<dbReference type="GO" id="GO:0016987">
    <property type="term" value="F:sigma factor activity"/>
    <property type="evidence" value="ECO:0007669"/>
    <property type="project" value="UniProtKB-KW"/>
</dbReference>
<dbReference type="GO" id="GO:0030435">
    <property type="term" value="P:sporulation resulting in formation of a cellular spore"/>
    <property type="evidence" value="ECO:0007669"/>
    <property type="project" value="UniProtKB-KW"/>
</dbReference>
<evidence type="ECO:0000256" key="3">
    <source>
        <dbReference type="ARBA" id="ARBA00023015"/>
    </source>
</evidence>
<evidence type="ECO:0000256" key="1">
    <source>
        <dbReference type="ARBA" id="ARBA00007788"/>
    </source>
</evidence>
<reference evidence="9" key="1">
    <citation type="journal article" date="2021" name="PeerJ">
        <title>Extensive microbial diversity within the chicken gut microbiome revealed by metagenomics and culture.</title>
        <authorList>
            <person name="Gilroy R."/>
            <person name="Ravi A."/>
            <person name="Getino M."/>
            <person name="Pursley I."/>
            <person name="Horton D.L."/>
            <person name="Alikhan N.F."/>
            <person name="Baker D."/>
            <person name="Gharbi K."/>
            <person name="Hall N."/>
            <person name="Watson M."/>
            <person name="Adriaenssens E.M."/>
            <person name="Foster-Nyarko E."/>
            <person name="Jarju S."/>
            <person name="Secka A."/>
            <person name="Antonio M."/>
            <person name="Oren A."/>
            <person name="Chaudhuri R.R."/>
            <person name="La Ragione R."/>
            <person name="Hildebrand F."/>
            <person name="Pallen M.J."/>
        </authorList>
    </citation>
    <scope>NUCLEOTIDE SEQUENCE</scope>
    <source>
        <strain evidence="9">ChiGjej4B4-12881</strain>
    </source>
</reference>
<dbReference type="InterPro" id="IPR000943">
    <property type="entry name" value="RNA_pol_sigma70"/>
</dbReference>
<sequence>MKTFPKPLTAGEEREYLGRLKDGDQRARDVLIERNMRLVAHVVKKYQGTDYDTEDLLSVGTIGLIKAVNTFKTDRGSRLATYAAKCVENEILMLLRASKKFSREVSLFEPIGVDKDGETVSLVDVIEAEGKETLDSIILDQDVEELYQAFETCLKDNEKQVLSLRYGLFGKREHTQREIAGVLGISRSYVSRIEKKAIEKLRCQFERGEETGSGAITRE</sequence>
<keyword evidence="6 7" id="KW-0804">Transcription</keyword>
<feature type="domain" description="HTH cro/C1-type" evidence="8">
    <location>
        <begin position="175"/>
        <end position="195"/>
    </location>
</feature>